<keyword evidence="2" id="KW-0812">Transmembrane</keyword>
<sequence>MTLFKRFLIVVLILTIMYAAILMVTYGALYETIGEFPSLTSRTIFHTMFMTFTYTIIIGIYYLIKGFIKLLLKKTAKNHFVFSGLLMLMAIIIVGISPEKEPMNRLNFNEQIVEENEVLHKNIKTLETENKALDDQVKKLEEELTKQNRSKTEGSPASQVITHENPNKSVPPSTNEPKTNTADYDKNGNYKPVDQMTPEEIRKEAEGMLKEALERDGVK</sequence>
<name>A0A9W5V5E3_BACCE</name>
<evidence type="ECO:0000256" key="2">
    <source>
        <dbReference type="SAM" id="Phobius"/>
    </source>
</evidence>
<evidence type="ECO:0000313" key="3">
    <source>
        <dbReference type="EMBL" id="EOO42111.1"/>
    </source>
</evidence>
<accession>A0A9W5V5E3</accession>
<feature type="transmembrane region" description="Helical" evidence="2">
    <location>
        <begin position="7"/>
        <end position="29"/>
    </location>
</feature>
<evidence type="ECO:0000313" key="4">
    <source>
        <dbReference type="Proteomes" id="UP000014018"/>
    </source>
</evidence>
<feature type="region of interest" description="Disordered" evidence="1">
    <location>
        <begin position="143"/>
        <end position="219"/>
    </location>
</feature>
<feature type="compositionally biased region" description="Basic and acidic residues" evidence="1">
    <location>
        <begin position="199"/>
        <end position="219"/>
    </location>
</feature>
<protein>
    <submittedName>
        <fullName evidence="3">Uncharacterized protein</fullName>
    </submittedName>
</protein>
<dbReference type="EMBL" id="AHFB01000001">
    <property type="protein sequence ID" value="EOO42111.1"/>
    <property type="molecule type" value="Genomic_DNA"/>
</dbReference>
<keyword evidence="2" id="KW-0472">Membrane</keyword>
<evidence type="ECO:0000256" key="1">
    <source>
        <dbReference type="SAM" id="MobiDB-lite"/>
    </source>
</evidence>
<dbReference type="RefSeq" id="WP_016109356.1">
    <property type="nucleotide sequence ID" value="NZ_KB976173.1"/>
</dbReference>
<reference evidence="3 4" key="1">
    <citation type="submission" date="2012-12" db="EMBL/GenBank/DDBJ databases">
        <title>The Genome Sequence of Bacillus cereus VD133.</title>
        <authorList>
            <consortium name="The Broad Institute Genome Sequencing Platform"/>
            <consortium name="The Broad Institute Genome Sequencing Center for Infectious Disease"/>
            <person name="Feldgarden M."/>
            <person name="Van der Auwera G.A."/>
            <person name="Mahillon J."/>
            <person name="Duprez V."/>
            <person name="Timmery S."/>
            <person name="Mattelet C."/>
            <person name="Dierick K."/>
            <person name="Sun M."/>
            <person name="Yu Z."/>
            <person name="Zhu L."/>
            <person name="Hu X."/>
            <person name="Shank E.B."/>
            <person name="Swiecicka I."/>
            <person name="Hansen B.M."/>
            <person name="Andrup L."/>
            <person name="Walker B."/>
            <person name="Young S.K."/>
            <person name="Zeng Q."/>
            <person name="Gargeya S."/>
            <person name="Fitzgerald M."/>
            <person name="Haas B."/>
            <person name="Abouelleil A."/>
            <person name="Alvarado L."/>
            <person name="Arachchi H.M."/>
            <person name="Berlin A.M."/>
            <person name="Chapman S.B."/>
            <person name="Dewar J."/>
            <person name="Goldberg J."/>
            <person name="Griggs A."/>
            <person name="Gujja S."/>
            <person name="Hansen M."/>
            <person name="Howarth C."/>
            <person name="Imamovic A."/>
            <person name="Larimer J."/>
            <person name="McCowan C."/>
            <person name="Murphy C."/>
            <person name="Neiman D."/>
            <person name="Pearson M."/>
            <person name="Priest M."/>
            <person name="Roberts A."/>
            <person name="Saif S."/>
            <person name="Shea T."/>
            <person name="Sisk P."/>
            <person name="Sykes S."/>
            <person name="Wortman J."/>
            <person name="Nusbaum C."/>
            <person name="Birren B."/>
        </authorList>
    </citation>
    <scope>NUCLEOTIDE SEQUENCE [LARGE SCALE GENOMIC DNA]</scope>
    <source>
        <strain evidence="3 4">VD133</strain>
    </source>
</reference>
<feature type="transmembrane region" description="Helical" evidence="2">
    <location>
        <begin position="76"/>
        <end position="96"/>
    </location>
</feature>
<feature type="compositionally biased region" description="Basic and acidic residues" evidence="1">
    <location>
        <begin position="143"/>
        <end position="152"/>
    </location>
</feature>
<gene>
    <name evidence="3" type="ORF">IIU_00256</name>
</gene>
<dbReference type="AlphaFoldDB" id="A0A9W5V5E3"/>
<keyword evidence="2" id="KW-1133">Transmembrane helix</keyword>
<comment type="caution">
    <text evidence="3">The sequence shown here is derived from an EMBL/GenBank/DDBJ whole genome shotgun (WGS) entry which is preliminary data.</text>
</comment>
<dbReference type="Proteomes" id="UP000014018">
    <property type="component" value="Unassembled WGS sequence"/>
</dbReference>
<feature type="compositionally biased region" description="Polar residues" evidence="1">
    <location>
        <begin position="153"/>
        <end position="182"/>
    </location>
</feature>
<proteinExistence type="predicted"/>
<organism evidence="3 4">
    <name type="scientific">Bacillus cereus VD133</name>
    <dbReference type="NCBI Taxonomy" id="1053233"/>
    <lineage>
        <taxon>Bacteria</taxon>
        <taxon>Bacillati</taxon>
        <taxon>Bacillota</taxon>
        <taxon>Bacilli</taxon>
        <taxon>Bacillales</taxon>
        <taxon>Bacillaceae</taxon>
        <taxon>Bacillus</taxon>
        <taxon>Bacillus cereus group</taxon>
    </lineage>
</organism>
<feature type="transmembrane region" description="Helical" evidence="2">
    <location>
        <begin position="44"/>
        <end position="64"/>
    </location>
</feature>